<reference evidence="1 2" key="2">
    <citation type="submission" date="2024-02" db="EMBL/GenBank/DDBJ databases">
        <title>The Genome Sequence of Enterococcus sp. DIV0159.</title>
        <authorList>
            <person name="Earl A."/>
            <person name="Manson A."/>
            <person name="Gilmore M."/>
            <person name="Sanders J."/>
            <person name="Shea T."/>
            <person name="Howe W."/>
            <person name="Livny J."/>
            <person name="Cuomo C."/>
            <person name="Neafsey D."/>
            <person name="Birren B."/>
        </authorList>
    </citation>
    <scope>NUCLEOTIDE SEQUENCE [LARGE SCALE GENOMIC DNA]</scope>
    <source>
        <strain evidence="1 2">665A</strain>
    </source>
</reference>
<dbReference type="Proteomes" id="UP000664357">
    <property type="component" value="Unassembled WGS sequence"/>
</dbReference>
<keyword evidence="2" id="KW-1185">Reference proteome</keyword>
<evidence type="ECO:0000313" key="1">
    <source>
        <dbReference type="EMBL" id="MEO1769343.1"/>
    </source>
</evidence>
<evidence type="ECO:0000313" key="2">
    <source>
        <dbReference type="Proteomes" id="UP000664357"/>
    </source>
</evidence>
<comment type="caution">
    <text evidence="1">The sequence shown here is derived from an EMBL/GenBank/DDBJ whole genome shotgun (WGS) entry which is preliminary data.</text>
</comment>
<sequence length="114" mass="13623">MRPNKKILEFYNEQSKFGYIESLAMCKLIEAEEITINLRITFFSYPYIIGDRKMVVNFIGIKELKLNELEGLYKTVFSITDISSYQLENIRYTIVEEEHNVLRFNCRDFKISFI</sequence>
<gene>
    <name evidence="1" type="ORF">JZO67_001294</name>
</gene>
<accession>A0ABV0EL44</accession>
<reference evidence="1 2" key="1">
    <citation type="submission" date="2021-03" db="EMBL/GenBank/DDBJ databases">
        <authorList>
            <person name="Gilmore M.S."/>
            <person name="Schwartzman J."/>
            <person name="Van Tyne D."/>
            <person name="Martin M."/>
            <person name="Earl A.M."/>
            <person name="Manson A.L."/>
            <person name="Straub T."/>
            <person name="Salamzade R."/>
            <person name="Saavedra J."/>
            <person name="Lebreton F."/>
            <person name="Prichula J."/>
            <person name="Schaufler K."/>
            <person name="Gaca A."/>
            <person name="Sgardioli B."/>
            <person name="Wagenaar J."/>
            <person name="Strong T."/>
        </authorList>
    </citation>
    <scope>NUCLEOTIDE SEQUENCE [LARGE SCALE GENOMIC DNA]</scope>
    <source>
        <strain evidence="1 2">665A</strain>
    </source>
</reference>
<dbReference type="RefSeq" id="WP_207704869.1">
    <property type="nucleotide sequence ID" value="NZ_JAFREL020000001.1"/>
</dbReference>
<proteinExistence type="predicted"/>
<organism evidence="1 2">
    <name type="scientific">Candidatus Enterococcus ferrettii</name>
    <dbReference type="NCBI Taxonomy" id="2815324"/>
    <lineage>
        <taxon>Bacteria</taxon>
        <taxon>Bacillati</taxon>
        <taxon>Bacillota</taxon>
        <taxon>Bacilli</taxon>
        <taxon>Lactobacillales</taxon>
        <taxon>Enterococcaceae</taxon>
        <taxon>Enterococcus</taxon>
    </lineage>
</organism>
<protein>
    <submittedName>
        <fullName evidence="1">Uncharacterized protein</fullName>
    </submittedName>
</protein>
<dbReference type="EMBL" id="JAFREL020000001">
    <property type="protein sequence ID" value="MEO1769343.1"/>
    <property type="molecule type" value="Genomic_DNA"/>
</dbReference>
<name>A0ABV0EL44_9ENTE</name>